<evidence type="ECO:0000313" key="2">
    <source>
        <dbReference type="EMBL" id="AJW79224.1"/>
    </source>
</evidence>
<evidence type="ECO:0000256" key="1">
    <source>
        <dbReference type="SAM" id="Phobius"/>
    </source>
</evidence>
<feature type="transmembrane region" description="Helical" evidence="1">
    <location>
        <begin position="22"/>
        <end position="42"/>
    </location>
</feature>
<dbReference type="Proteomes" id="UP000032604">
    <property type="component" value="Chromosome"/>
</dbReference>
<dbReference type="KEGG" id="cmh:VO01_08875"/>
<dbReference type="EMBL" id="CP011043">
    <property type="protein sequence ID" value="AJW79224.1"/>
    <property type="molecule type" value="Genomic_DNA"/>
</dbReference>
<sequence length="205" mass="22205">MDDTAPPPTTWWRRLRRRLADAPAIVPGMGIALAYAAVMTYTRVGFGRELEVGLLLGTLTVGAVAGLIITVGFSLRRRGTPSRLRWVDVSEAIDDGHLPADADADSWRFLLLRRREVHDQLGGPWAVLVAAVLLIGTIALGVPGGPPYAWSLPAAIAVAVAGMATVRRRRLERIDALLQPLLAEEARIARRHDAGGRDDEPAEQE</sequence>
<dbReference type="PATRIC" id="fig|33014.5.peg.1835"/>
<dbReference type="AlphaFoldDB" id="A0A0D5CIX0"/>
<reference evidence="2 3" key="1">
    <citation type="journal article" date="2015" name="Genome Announc.">
        <title>Complete Genome Sequence of Clavibacter michiganensis subsp. insidiosus R1-1 Using PacBio Single-Molecule Real-Time Technology.</title>
        <authorList>
            <person name="Lu Y."/>
            <person name="Samac D.A."/>
            <person name="Glazebrook J."/>
            <person name="Ishimaru C.A."/>
        </authorList>
    </citation>
    <scope>NUCLEOTIDE SEQUENCE [LARGE SCALE GENOMIC DNA]</scope>
    <source>
        <strain evidence="2 3">R1-1</strain>
    </source>
</reference>
<feature type="transmembrane region" description="Helical" evidence="1">
    <location>
        <begin position="121"/>
        <end position="142"/>
    </location>
</feature>
<name>A0A0D5CIX0_9MICO</name>
<feature type="transmembrane region" description="Helical" evidence="1">
    <location>
        <begin position="148"/>
        <end position="166"/>
    </location>
</feature>
<protein>
    <submittedName>
        <fullName evidence="2">Membrane protein</fullName>
    </submittedName>
</protein>
<dbReference type="HOGENOM" id="CLU_1381988_0_0_11"/>
<keyword evidence="1" id="KW-1133">Transmembrane helix</keyword>
<keyword evidence="1" id="KW-0812">Transmembrane</keyword>
<organism evidence="2 3">
    <name type="scientific">Clavibacter michiganensis subsp. insidiosus</name>
    <dbReference type="NCBI Taxonomy" id="33014"/>
    <lineage>
        <taxon>Bacteria</taxon>
        <taxon>Bacillati</taxon>
        <taxon>Actinomycetota</taxon>
        <taxon>Actinomycetes</taxon>
        <taxon>Micrococcales</taxon>
        <taxon>Microbacteriaceae</taxon>
        <taxon>Clavibacter</taxon>
    </lineage>
</organism>
<dbReference type="RefSeq" id="WP_045528338.1">
    <property type="nucleotide sequence ID" value="NZ_CP011043.1"/>
</dbReference>
<gene>
    <name evidence="2" type="ORF">VO01_08875</name>
</gene>
<keyword evidence="1" id="KW-0472">Membrane</keyword>
<proteinExistence type="predicted"/>
<feature type="transmembrane region" description="Helical" evidence="1">
    <location>
        <begin position="54"/>
        <end position="75"/>
    </location>
</feature>
<accession>A0A0D5CIX0</accession>
<evidence type="ECO:0000313" key="3">
    <source>
        <dbReference type="Proteomes" id="UP000032604"/>
    </source>
</evidence>